<dbReference type="HOGENOM" id="CLU_076318_0_0_6"/>
<protein>
    <recommendedName>
        <fullName evidence="1">DUF1722 domain-containing protein</fullName>
    </recommendedName>
</protein>
<dbReference type="KEGG" id="hha:Hhal_0260"/>
<dbReference type="OrthoDB" id="495783at2"/>
<dbReference type="Pfam" id="PF08349">
    <property type="entry name" value="DUF1722"/>
    <property type="match status" value="1"/>
</dbReference>
<dbReference type="PIRSF" id="PIRSF037004">
    <property type="entry name" value="UCP037004"/>
    <property type="match status" value="1"/>
</dbReference>
<dbReference type="eggNOG" id="COG3272">
    <property type="taxonomic scope" value="Bacteria"/>
</dbReference>
<evidence type="ECO:0000259" key="1">
    <source>
        <dbReference type="Pfam" id="PF08349"/>
    </source>
</evidence>
<dbReference type="RefSeq" id="WP_011813077.1">
    <property type="nucleotide sequence ID" value="NC_008789.1"/>
</dbReference>
<feature type="domain" description="DUF1722" evidence="1">
    <location>
        <begin position="201"/>
        <end position="315"/>
    </location>
</feature>
<dbReference type="Pfam" id="PF04463">
    <property type="entry name" value="2-thiour_desulf"/>
    <property type="match status" value="1"/>
</dbReference>
<dbReference type="InterPro" id="IPR013560">
    <property type="entry name" value="DUF1722"/>
</dbReference>
<evidence type="ECO:0000313" key="3">
    <source>
        <dbReference type="Proteomes" id="UP000000647"/>
    </source>
</evidence>
<dbReference type="STRING" id="349124.Hhal_0260"/>
<organism evidence="2 3">
    <name type="scientific">Halorhodospira halophila (strain DSM 244 / SL1)</name>
    <name type="common">Ectothiorhodospira halophila (strain DSM 244 / SL1)</name>
    <dbReference type="NCBI Taxonomy" id="349124"/>
    <lineage>
        <taxon>Bacteria</taxon>
        <taxon>Pseudomonadati</taxon>
        <taxon>Pseudomonadota</taxon>
        <taxon>Gammaproteobacteria</taxon>
        <taxon>Chromatiales</taxon>
        <taxon>Ectothiorhodospiraceae</taxon>
        <taxon>Halorhodospira</taxon>
    </lineage>
</organism>
<dbReference type="Proteomes" id="UP000000647">
    <property type="component" value="Chromosome"/>
</dbReference>
<accession>A1WTP2</accession>
<keyword evidence="3" id="KW-1185">Reference proteome</keyword>
<dbReference type="PROSITE" id="PS51257">
    <property type="entry name" value="PROKAR_LIPOPROTEIN"/>
    <property type="match status" value="1"/>
</dbReference>
<dbReference type="eggNOG" id="COG1683">
    <property type="taxonomic scope" value="Bacteria"/>
</dbReference>
<reference evidence="2 3" key="2">
    <citation type="journal article" date="2013" name="Stand. Genomic Sci.">
        <title>Complete genome sequence of Halorhodospira halophila SL1.</title>
        <authorList>
            <person name="Challacombe J.F."/>
            <person name="Majid S."/>
            <person name="Deole R."/>
            <person name="Brettin T.S."/>
            <person name="Bruce D."/>
            <person name="Delano S.F."/>
            <person name="Detter J.C."/>
            <person name="Gleasner C.D."/>
            <person name="Han C.S."/>
            <person name="Misra M."/>
            <person name="Reitenga K.G."/>
            <person name="Mikhailova N."/>
            <person name="Woyke T."/>
            <person name="Pitluck S."/>
            <person name="Nolan M."/>
            <person name="Land M.L."/>
            <person name="Saunders E."/>
            <person name="Tapia R."/>
            <person name="Lapidus A."/>
            <person name="Ivanova N."/>
            <person name="Hoff W.D."/>
        </authorList>
    </citation>
    <scope>NUCLEOTIDE SEQUENCE [LARGE SCALE GENOMIC DNA]</scope>
    <source>
        <strain evidence="3">DSM 244 / SL1</strain>
    </source>
</reference>
<name>A1WTP2_HALHL</name>
<sequence length="326" mass="37289">MSRPSDQTASQPQIPVGVSSCLLGEEVRYDGSHKRNPFVTEALSRYFRYVPVCPEVAIGLPTPRPPIRLELDADNRVRVRGVRDRQTDVTEAMEAFGREKGRELHWLSGYILKAKSPSCGMERVKVYKPDGHPAGIPGRGAYARTLMEANPLLPVEEEGRLNDPSLREGFVCRVFCYYRWQRLVEAGLTPKALVDFHAEHKLLLMAHDDQRMRELGRLVSTLGERSLEAVADEYIHGFMAALARPATRGRHANVLYHLLGYLKRELDPADKQEVVSVIEQYRTGMVPLIVPVMLLRHHFRHWPDPYVERQFYLYWSPPELALLNQV</sequence>
<evidence type="ECO:0000313" key="2">
    <source>
        <dbReference type="EMBL" id="ABM61054.1"/>
    </source>
</evidence>
<dbReference type="EMBL" id="CP000544">
    <property type="protein sequence ID" value="ABM61054.1"/>
    <property type="molecule type" value="Genomic_DNA"/>
</dbReference>
<proteinExistence type="predicted"/>
<reference evidence="3" key="1">
    <citation type="submission" date="2006-12" db="EMBL/GenBank/DDBJ databases">
        <title>Complete sequence of Halorhodospira halophila SL1.</title>
        <authorList>
            <consortium name="US DOE Joint Genome Institute"/>
            <person name="Copeland A."/>
            <person name="Lucas S."/>
            <person name="Lapidus A."/>
            <person name="Barry K."/>
            <person name="Detter J.C."/>
            <person name="Glavina del Rio T."/>
            <person name="Hammon N."/>
            <person name="Israni S."/>
            <person name="Dalin E."/>
            <person name="Tice H."/>
            <person name="Pitluck S."/>
            <person name="Saunders E."/>
            <person name="Brettin T."/>
            <person name="Bruce D."/>
            <person name="Han C."/>
            <person name="Tapia R."/>
            <person name="Schmutz J."/>
            <person name="Larimer F."/>
            <person name="Land M."/>
            <person name="Hauser L."/>
            <person name="Kyrpides N."/>
            <person name="Mikhailova N."/>
            <person name="Hoff W."/>
            <person name="Richardson P."/>
        </authorList>
    </citation>
    <scope>NUCLEOTIDE SEQUENCE [LARGE SCALE GENOMIC DNA]</scope>
    <source>
        <strain evidence="3">DSM 244 / SL1</strain>
    </source>
</reference>
<dbReference type="AlphaFoldDB" id="A1WTP2"/>
<dbReference type="InterPro" id="IPR007553">
    <property type="entry name" value="2-thiour_desulf"/>
</dbReference>
<gene>
    <name evidence="2" type="ordered locus">Hhal_0260</name>
</gene>
<dbReference type="PANTHER" id="PTHR30087:SF0">
    <property type="entry name" value="INNER MEMBRANE PROTEIN"/>
    <property type="match status" value="1"/>
</dbReference>
<dbReference type="PANTHER" id="PTHR30087">
    <property type="entry name" value="INNER MEMBRANE PROTEIN"/>
    <property type="match status" value="1"/>
</dbReference>
<dbReference type="InterPro" id="IPR017087">
    <property type="entry name" value="UCP037004"/>
</dbReference>